<evidence type="ECO:0000256" key="1">
    <source>
        <dbReference type="SAM" id="MobiDB-lite"/>
    </source>
</evidence>
<name>A0A915EHA1_9BILA</name>
<keyword evidence="2" id="KW-1185">Reference proteome</keyword>
<evidence type="ECO:0000313" key="2">
    <source>
        <dbReference type="Proteomes" id="UP000887574"/>
    </source>
</evidence>
<proteinExistence type="predicted"/>
<accession>A0A915EHA1</accession>
<dbReference type="WBParaSite" id="jg5338">
    <property type="protein sequence ID" value="jg5338"/>
    <property type="gene ID" value="jg5338"/>
</dbReference>
<feature type="region of interest" description="Disordered" evidence="1">
    <location>
        <begin position="214"/>
        <end position="256"/>
    </location>
</feature>
<feature type="compositionally biased region" description="Basic and acidic residues" evidence="1">
    <location>
        <begin position="214"/>
        <end position="223"/>
    </location>
</feature>
<sequence>MRGIGKIGSRPSSLGTPPTMMARPPTSNGTPKPFGVSRDGDGPAPNNSNQVDRRNLKVVRIRQPGPPAQQSAHRPTGAGSAVPYQPSTTSLNREISEISEKYHNRVVPGSTVQQFNDIVNQMSQELTRMVNEQTNHRQYTDQLALTHATEMELKDEKIRHLEHTIEMLQSKLLVAYKKNQLNVLKHETKPDPALAADKKKRLIQDPEEFEPIRKVPRFNKDFEEHDEEEELFSGSGLDGDDEDDTEVDEEARQVTL</sequence>
<dbReference type="AlphaFoldDB" id="A0A915EHA1"/>
<feature type="region of interest" description="Disordered" evidence="1">
    <location>
        <begin position="1"/>
        <end position="87"/>
    </location>
</feature>
<evidence type="ECO:0000313" key="3">
    <source>
        <dbReference type="WBParaSite" id="jg5338"/>
    </source>
</evidence>
<protein>
    <submittedName>
        <fullName evidence="3">Uncharacterized protein</fullName>
    </submittedName>
</protein>
<feature type="compositionally biased region" description="Acidic residues" evidence="1">
    <location>
        <begin position="238"/>
        <end position="249"/>
    </location>
</feature>
<reference evidence="3" key="1">
    <citation type="submission" date="2022-11" db="UniProtKB">
        <authorList>
            <consortium name="WormBaseParasite"/>
        </authorList>
    </citation>
    <scope>IDENTIFICATION</scope>
</reference>
<dbReference type="Proteomes" id="UP000887574">
    <property type="component" value="Unplaced"/>
</dbReference>
<organism evidence="2 3">
    <name type="scientific">Ditylenchus dipsaci</name>
    <dbReference type="NCBI Taxonomy" id="166011"/>
    <lineage>
        <taxon>Eukaryota</taxon>
        <taxon>Metazoa</taxon>
        <taxon>Ecdysozoa</taxon>
        <taxon>Nematoda</taxon>
        <taxon>Chromadorea</taxon>
        <taxon>Rhabditida</taxon>
        <taxon>Tylenchina</taxon>
        <taxon>Tylenchomorpha</taxon>
        <taxon>Sphaerularioidea</taxon>
        <taxon>Anguinidae</taxon>
        <taxon>Anguininae</taxon>
        <taxon>Ditylenchus</taxon>
    </lineage>
</organism>